<sequence>MSLKEDQYTIALISLLVCYSHVCFASEIEDAYDITGTGVVEVRMDRFSVTPSDVTADSCCTAKTCDCSMRMRVCVFNRNESVCSDREMQESDSLGQYGRNMCLNQVLLLEEQGSCLRHKYGLGVGGRGP</sequence>
<feature type="signal peptide" evidence="1">
    <location>
        <begin position="1"/>
        <end position="25"/>
    </location>
</feature>
<keyword evidence="3" id="KW-1185">Reference proteome</keyword>
<name>A0A2T7PQL7_POMCA</name>
<organism evidence="2 3">
    <name type="scientific">Pomacea canaliculata</name>
    <name type="common">Golden apple snail</name>
    <dbReference type="NCBI Taxonomy" id="400727"/>
    <lineage>
        <taxon>Eukaryota</taxon>
        <taxon>Metazoa</taxon>
        <taxon>Spiralia</taxon>
        <taxon>Lophotrochozoa</taxon>
        <taxon>Mollusca</taxon>
        <taxon>Gastropoda</taxon>
        <taxon>Caenogastropoda</taxon>
        <taxon>Architaenioglossa</taxon>
        <taxon>Ampullarioidea</taxon>
        <taxon>Ampullariidae</taxon>
        <taxon>Pomacea</taxon>
    </lineage>
</organism>
<evidence type="ECO:0000313" key="3">
    <source>
        <dbReference type="Proteomes" id="UP000245119"/>
    </source>
</evidence>
<reference evidence="2 3" key="1">
    <citation type="submission" date="2018-04" db="EMBL/GenBank/DDBJ databases">
        <title>The genome of golden apple snail Pomacea canaliculata provides insight into stress tolerance and invasive adaptation.</title>
        <authorList>
            <person name="Liu C."/>
            <person name="Liu B."/>
            <person name="Ren Y."/>
            <person name="Zhang Y."/>
            <person name="Wang H."/>
            <person name="Li S."/>
            <person name="Jiang F."/>
            <person name="Yin L."/>
            <person name="Zhang G."/>
            <person name="Qian W."/>
            <person name="Fan W."/>
        </authorList>
    </citation>
    <scope>NUCLEOTIDE SEQUENCE [LARGE SCALE GENOMIC DNA]</scope>
    <source>
        <strain evidence="2">SZHN2017</strain>
        <tissue evidence="2">Muscle</tissue>
    </source>
</reference>
<comment type="caution">
    <text evidence="2">The sequence shown here is derived from an EMBL/GenBank/DDBJ whole genome shotgun (WGS) entry which is preliminary data.</text>
</comment>
<keyword evidence="1" id="KW-0732">Signal</keyword>
<gene>
    <name evidence="2" type="ORF">C0Q70_02685</name>
</gene>
<dbReference type="AlphaFoldDB" id="A0A2T7PQL7"/>
<protein>
    <submittedName>
        <fullName evidence="2">Uncharacterized protein</fullName>
    </submittedName>
</protein>
<evidence type="ECO:0000256" key="1">
    <source>
        <dbReference type="SAM" id="SignalP"/>
    </source>
</evidence>
<evidence type="ECO:0000313" key="2">
    <source>
        <dbReference type="EMBL" id="PVD35722.1"/>
    </source>
</evidence>
<dbReference type="Proteomes" id="UP000245119">
    <property type="component" value="Linkage Group LG2"/>
</dbReference>
<feature type="chain" id="PRO_5015527176" evidence="1">
    <location>
        <begin position="26"/>
        <end position="129"/>
    </location>
</feature>
<accession>A0A2T7PQL7</accession>
<dbReference type="EMBL" id="PZQS01000002">
    <property type="protein sequence ID" value="PVD35722.1"/>
    <property type="molecule type" value="Genomic_DNA"/>
</dbReference>
<proteinExistence type="predicted"/>
<dbReference type="OrthoDB" id="6160834at2759"/>